<reference evidence="1 2" key="1">
    <citation type="journal article" date="2019" name="Environ. Microbiol.">
        <title>At the nexus of three kingdoms: the genome of the mycorrhizal fungus Gigaspora margarita provides insights into plant, endobacterial and fungal interactions.</title>
        <authorList>
            <person name="Venice F."/>
            <person name="Ghignone S."/>
            <person name="Salvioli di Fossalunga A."/>
            <person name="Amselem J."/>
            <person name="Novero M."/>
            <person name="Xianan X."/>
            <person name="Sedzielewska Toro K."/>
            <person name="Morin E."/>
            <person name="Lipzen A."/>
            <person name="Grigoriev I.V."/>
            <person name="Henrissat B."/>
            <person name="Martin F.M."/>
            <person name="Bonfante P."/>
        </authorList>
    </citation>
    <scope>NUCLEOTIDE SEQUENCE [LARGE SCALE GENOMIC DNA]</scope>
    <source>
        <strain evidence="1 2">BEG34</strain>
    </source>
</reference>
<evidence type="ECO:0000313" key="1">
    <source>
        <dbReference type="EMBL" id="KAF0412773.1"/>
    </source>
</evidence>
<name>A0A8H3X701_GIGMA</name>
<gene>
    <name evidence="1" type="ORF">F8M41_007864</name>
</gene>
<dbReference type="InterPro" id="IPR032675">
    <property type="entry name" value="LRR_dom_sf"/>
</dbReference>
<proteinExistence type="predicted"/>
<organism evidence="1 2">
    <name type="scientific">Gigaspora margarita</name>
    <dbReference type="NCBI Taxonomy" id="4874"/>
    <lineage>
        <taxon>Eukaryota</taxon>
        <taxon>Fungi</taxon>
        <taxon>Fungi incertae sedis</taxon>
        <taxon>Mucoromycota</taxon>
        <taxon>Glomeromycotina</taxon>
        <taxon>Glomeromycetes</taxon>
        <taxon>Diversisporales</taxon>
        <taxon>Gigasporaceae</taxon>
        <taxon>Gigaspora</taxon>
    </lineage>
</organism>
<dbReference type="SUPFAM" id="SSF52047">
    <property type="entry name" value="RNI-like"/>
    <property type="match status" value="1"/>
</dbReference>
<comment type="caution">
    <text evidence="1">The sequence shown here is derived from an EMBL/GenBank/DDBJ whole genome shotgun (WGS) entry which is preliminary data.</text>
</comment>
<sequence length="107" mass="12346">MYSIYASDIVQLLTKSGTLLQRLKLVSTDEPIWEESLLLETIKSFCPNITYLNLSNIEFSTQFFEVIDNLQKLQFLTLRDIFEILEDEPEILVIQFAKNIAVDIAVS</sequence>
<dbReference type="EMBL" id="WTPW01001806">
    <property type="protein sequence ID" value="KAF0412773.1"/>
    <property type="molecule type" value="Genomic_DNA"/>
</dbReference>
<dbReference type="Gene3D" id="3.80.10.10">
    <property type="entry name" value="Ribonuclease Inhibitor"/>
    <property type="match status" value="1"/>
</dbReference>
<keyword evidence="2" id="KW-1185">Reference proteome</keyword>
<protein>
    <submittedName>
        <fullName evidence="1">Uncharacterized protein</fullName>
    </submittedName>
</protein>
<dbReference type="AlphaFoldDB" id="A0A8H3X701"/>
<evidence type="ECO:0000313" key="2">
    <source>
        <dbReference type="Proteomes" id="UP000439903"/>
    </source>
</evidence>
<dbReference type="Proteomes" id="UP000439903">
    <property type="component" value="Unassembled WGS sequence"/>
</dbReference>
<accession>A0A8H3X701</accession>